<dbReference type="RefSeq" id="WP_120336761.1">
    <property type="nucleotide sequence ID" value="NZ_CP070350.1"/>
</dbReference>
<accession>A0A420FBL6</accession>
<proteinExistence type="predicted"/>
<keyword evidence="3" id="KW-1185">Reference proteome</keyword>
<dbReference type="GO" id="GO:0070006">
    <property type="term" value="F:metalloaminopeptidase activity"/>
    <property type="evidence" value="ECO:0007669"/>
    <property type="project" value="InterPro"/>
</dbReference>
<dbReference type="Proteomes" id="UP000286402">
    <property type="component" value="Unassembled WGS sequence"/>
</dbReference>
<dbReference type="Pfam" id="PF02789">
    <property type="entry name" value="Peptidase_M17_N"/>
    <property type="match status" value="1"/>
</dbReference>
<name>A0A420FBL6_9SPHI</name>
<dbReference type="Gene3D" id="3.40.220.10">
    <property type="entry name" value="Leucine Aminopeptidase, subunit E, domain 1"/>
    <property type="match status" value="1"/>
</dbReference>
<comment type="caution">
    <text evidence="2">The sequence shown here is derived from an EMBL/GenBank/DDBJ whole genome shotgun (WGS) entry which is preliminary data.</text>
</comment>
<reference evidence="2 3" key="1">
    <citation type="submission" date="2016-07" db="EMBL/GenBank/DDBJ databases">
        <title>Genome analysis of Sphingobacterium siyangense T12B17.</title>
        <authorList>
            <person name="Xu D."/>
            <person name="Su Y."/>
            <person name="Zheng S."/>
        </authorList>
    </citation>
    <scope>NUCLEOTIDE SEQUENCE [LARGE SCALE GENOMIC DNA]</scope>
    <source>
        <strain evidence="2 3">T12B17</strain>
    </source>
</reference>
<feature type="domain" description="Peptidase M17 leucyl aminopeptidase N-terminal" evidence="1">
    <location>
        <begin position="102"/>
        <end position="205"/>
    </location>
</feature>
<dbReference type="EMBL" id="MCAQ01000030">
    <property type="protein sequence ID" value="RKF30241.1"/>
    <property type="molecule type" value="Genomic_DNA"/>
</dbReference>
<evidence type="ECO:0000313" key="3">
    <source>
        <dbReference type="Proteomes" id="UP000286402"/>
    </source>
</evidence>
<dbReference type="SUPFAM" id="SSF52949">
    <property type="entry name" value="Macro domain-like"/>
    <property type="match status" value="1"/>
</dbReference>
<sequence length="254" mass="27096">MKTIKRLFQKKTCQWALIALFGTLAVTPIQSYAQVTAAAPIKTTAIGTSTIWGNVDGLAIEGLVQGPSAAASDLQVACVFEYTEGDIFISPPALPAALNGLVHLDEALHGTLTEIRKTGKFKGHALETILLTPSQKGTLASKKLLLIGLGKRENFHAELMKDVAHVAMREALRLGVKDFSFASDLKDAGVDSPTALVAENVVLGCIDAFRTQKWLGEKNMDQQPVLNKITLLAGPAFFETAGEGIKNAISSLNN</sequence>
<organism evidence="2 3">
    <name type="scientific">Sphingobacterium siyangense</name>
    <dbReference type="NCBI Taxonomy" id="459529"/>
    <lineage>
        <taxon>Bacteria</taxon>
        <taxon>Pseudomonadati</taxon>
        <taxon>Bacteroidota</taxon>
        <taxon>Sphingobacteriia</taxon>
        <taxon>Sphingobacteriales</taxon>
        <taxon>Sphingobacteriaceae</taxon>
        <taxon>Sphingobacterium</taxon>
    </lineage>
</organism>
<gene>
    <name evidence="2" type="ORF">BCY89_20100</name>
</gene>
<dbReference type="AlphaFoldDB" id="A0A420FBL6"/>
<protein>
    <submittedName>
        <fullName evidence="2">Peptidase M17</fullName>
    </submittedName>
</protein>
<evidence type="ECO:0000313" key="2">
    <source>
        <dbReference type="EMBL" id="RKF30241.1"/>
    </source>
</evidence>
<dbReference type="InterPro" id="IPR043472">
    <property type="entry name" value="Macro_dom-like"/>
</dbReference>
<dbReference type="InterPro" id="IPR008283">
    <property type="entry name" value="Peptidase_M17_N"/>
</dbReference>
<evidence type="ECO:0000259" key="1">
    <source>
        <dbReference type="Pfam" id="PF02789"/>
    </source>
</evidence>
<dbReference type="GO" id="GO:0006508">
    <property type="term" value="P:proteolysis"/>
    <property type="evidence" value="ECO:0007669"/>
    <property type="project" value="InterPro"/>
</dbReference>